<keyword evidence="3" id="KW-1185">Reference proteome</keyword>
<dbReference type="EMBL" id="JACEFO010001915">
    <property type="protein sequence ID" value="KAF8694095.1"/>
    <property type="molecule type" value="Genomic_DNA"/>
</dbReference>
<dbReference type="AlphaFoldDB" id="A0A835EKG1"/>
<comment type="caution">
    <text evidence="2">The sequence shown here is derived from an EMBL/GenBank/DDBJ whole genome shotgun (WGS) entry which is preliminary data.</text>
</comment>
<feature type="domain" description="DUF7866" evidence="1">
    <location>
        <begin position="127"/>
        <end position="178"/>
    </location>
</feature>
<proteinExistence type="predicted"/>
<dbReference type="Proteomes" id="UP000636709">
    <property type="component" value="Unassembled WGS sequence"/>
</dbReference>
<protein>
    <recommendedName>
        <fullName evidence="1">DUF7866 domain-containing protein</fullName>
    </recommendedName>
</protein>
<name>A0A835EKG1_9POAL</name>
<gene>
    <name evidence="2" type="ORF">HU200_038555</name>
</gene>
<evidence type="ECO:0000313" key="2">
    <source>
        <dbReference type="EMBL" id="KAF8694095.1"/>
    </source>
</evidence>
<dbReference type="OrthoDB" id="1871192at2759"/>
<accession>A0A835EKG1</accession>
<organism evidence="2 3">
    <name type="scientific">Digitaria exilis</name>
    <dbReference type="NCBI Taxonomy" id="1010633"/>
    <lineage>
        <taxon>Eukaryota</taxon>
        <taxon>Viridiplantae</taxon>
        <taxon>Streptophyta</taxon>
        <taxon>Embryophyta</taxon>
        <taxon>Tracheophyta</taxon>
        <taxon>Spermatophyta</taxon>
        <taxon>Magnoliopsida</taxon>
        <taxon>Liliopsida</taxon>
        <taxon>Poales</taxon>
        <taxon>Poaceae</taxon>
        <taxon>PACMAD clade</taxon>
        <taxon>Panicoideae</taxon>
        <taxon>Panicodae</taxon>
        <taxon>Paniceae</taxon>
        <taxon>Anthephorinae</taxon>
        <taxon>Digitaria</taxon>
    </lineage>
</organism>
<dbReference type="PANTHER" id="PTHR33786">
    <property type="entry name" value="UBIQUITIN CARBOXYL-TERMINAL HYDROLASE"/>
    <property type="match status" value="1"/>
</dbReference>
<dbReference type="InterPro" id="IPR057188">
    <property type="entry name" value="DUF7866"/>
</dbReference>
<reference evidence="2" key="1">
    <citation type="submission" date="2020-07" db="EMBL/GenBank/DDBJ databases">
        <title>Genome sequence and genetic diversity analysis of an under-domesticated orphan crop, white fonio (Digitaria exilis).</title>
        <authorList>
            <person name="Bennetzen J.L."/>
            <person name="Chen S."/>
            <person name="Ma X."/>
            <person name="Wang X."/>
            <person name="Yssel A.E.J."/>
            <person name="Chaluvadi S.R."/>
            <person name="Johnson M."/>
            <person name="Gangashetty P."/>
            <person name="Hamidou F."/>
            <person name="Sanogo M.D."/>
            <person name="Zwaenepoel A."/>
            <person name="Wallace J."/>
            <person name="Van De Peer Y."/>
            <person name="Van Deynze A."/>
        </authorList>
    </citation>
    <scope>NUCLEOTIDE SEQUENCE</scope>
    <source>
        <tissue evidence="2">Leaves</tissue>
    </source>
</reference>
<dbReference type="Pfam" id="PF25268">
    <property type="entry name" value="DUF7866"/>
    <property type="match status" value="1"/>
</dbReference>
<sequence length="179" mass="19582">MRIPSSAPFCSARILMPRLTITHPPQNPLFLCLHALPQDGFLFLVSPSVLASPAASSRQVPSPSLRLYISLVSVVGRRRQQFLALCELQAESAGGNATAVWTPRMRKTFLDGGSSMEWWRGRRLVGRFQVCAVCTCCGGPHGMCIPAPCCYAINCNIPNRPFGVCSFTPRTCNCLNCHL</sequence>
<dbReference type="PANTHER" id="PTHR33786:SF13">
    <property type="entry name" value="EXPRESSED PROTEIN"/>
    <property type="match status" value="1"/>
</dbReference>
<evidence type="ECO:0000259" key="1">
    <source>
        <dbReference type="Pfam" id="PF25268"/>
    </source>
</evidence>
<evidence type="ECO:0000313" key="3">
    <source>
        <dbReference type="Proteomes" id="UP000636709"/>
    </source>
</evidence>